<feature type="transmembrane region" description="Helical" evidence="1">
    <location>
        <begin position="115"/>
        <end position="131"/>
    </location>
</feature>
<gene>
    <name evidence="2" type="ORF">BA70_03055</name>
</gene>
<sequence length="132" mass="15188">MVAIGLMLYGFVVHPVMSYGTVVLFLYGIIASFIGLIRHKSYVWMYVLRLLVCFTIPVTNLLMYLATVGGDERDFDFQSMPFAYNLVFTLEIIAIFLPEIFLLIERKRVIKGKQWVYAGVIVCVSILFWCTI</sequence>
<feature type="transmembrane region" description="Helical" evidence="1">
    <location>
        <begin position="82"/>
        <end position="103"/>
    </location>
</feature>
<evidence type="ECO:0000313" key="3">
    <source>
        <dbReference type="Proteomes" id="UP000028091"/>
    </source>
</evidence>
<name>A0A081LAH7_9BACI</name>
<keyword evidence="3" id="KW-1185">Reference proteome</keyword>
<protein>
    <submittedName>
        <fullName evidence="2">Membrane protein</fullName>
    </submittedName>
</protein>
<dbReference type="EMBL" id="JOTP01000011">
    <property type="protein sequence ID" value="KEP26253.1"/>
    <property type="molecule type" value="Genomic_DNA"/>
</dbReference>
<comment type="caution">
    <text evidence="2">The sequence shown here is derived from an EMBL/GenBank/DDBJ whole genome shotgun (WGS) entry which is preliminary data.</text>
</comment>
<evidence type="ECO:0000256" key="1">
    <source>
        <dbReference type="SAM" id="Phobius"/>
    </source>
</evidence>
<dbReference type="RefSeq" id="WP_034322074.1">
    <property type="nucleotide sequence ID" value="NZ_JOTP01000011.1"/>
</dbReference>
<accession>A0A081LAH7</accession>
<proteinExistence type="predicted"/>
<feature type="transmembrane region" description="Helical" evidence="1">
    <location>
        <begin position="43"/>
        <end position="62"/>
    </location>
</feature>
<evidence type="ECO:0000313" key="2">
    <source>
        <dbReference type="EMBL" id="KEP26253.1"/>
    </source>
</evidence>
<organism evidence="2 3">
    <name type="scientific">Bacillus zhangzhouensis</name>
    <dbReference type="NCBI Taxonomy" id="1178540"/>
    <lineage>
        <taxon>Bacteria</taxon>
        <taxon>Bacillati</taxon>
        <taxon>Bacillota</taxon>
        <taxon>Bacilli</taxon>
        <taxon>Bacillales</taxon>
        <taxon>Bacillaceae</taxon>
        <taxon>Bacillus</taxon>
    </lineage>
</organism>
<reference evidence="2 3" key="1">
    <citation type="submission" date="2012-09" db="EMBL/GenBank/DDBJ databases">
        <title>Genome Sequence of Bacillus sp. DW5-4.</title>
        <authorList>
            <person name="Lai Q."/>
            <person name="Liu Y."/>
            <person name="Shao Z."/>
        </authorList>
    </citation>
    <scope>NUCLEOTIDE SEQUENCE [LARGE SCALE GENOMIC DNA]</scope>
    <source>
        <strain evidence="2 3">DW5-4</strain>
    </source>
</reference>
<feature type="transmembrane region" description="Helical" evidence="1">
    <location>
        <begin position="16"/>
        <end position="36"/>
    </location>
</feature>
<keyword evidence="1" id="KW-1133">Transmembrane helix</keyword>
<dbReference type="eggNOG" id="ENOG5030CKH">
    <property type="taxonomic scope" value="Bacteria"/>
</dbReference>
<keyword evidence="1" id="KW-0472">Membrane</keyword>
<dbReference type="OrthoDB" id="2934551at2"/>
<keyword evidence="1" id="KW-0812">Transmembrane</keyword>
<dbReference type="AlphaFoldDB" id="A0A081LAH7"/>
<dbReference type="Proteomes" id="UP000028091">
    <property type="component" value="Unassembled WGS sequence"/>
</dbReference>